<dbReference type="PATRIC" id="fig|317.174.peg.572"/>
<evidence type="ECO:0000313" key="5">
    <source>
        <dbReference type="EMBL" id="KFE54974.1"/>
    </source>
</evidence>
<dbReference type="InterPro" id="IPR049704">
    <property type="entry name" value="Aminotrans_3_PPA_site"/>
</dbReference>
<organism evidence="5 6">
    <name type="scientific">Pseudomonas syringae</name>
    <dbReference type="NCBI Taxonomy" id="317"/>
    <lineage>
        <taxon>Bacteria</taxon>
        <taxon>Pseudomonadati</taxon>
        <taxon>Pseudomonadota</taxon>
        <taxon>Gammaproteobacteria</taxon>
        <taxon>Pseudomonadales</taxon>
        <taxon>Pseudomonadaceae</taxon>
        <taxon>Pseudomonas</taxon>
    </lineage>
</organism>
<dbReference type="NCBIfam" id="NF002325">
    <property type="entry name" value="PRK01278.1"/>
    <property type="match status" value="1"/>
</dbReference>
<evidence type="ECO:0000256" key="4">
    <source>
        <dbReference type="HAMAP-Rule" id="MF_01107"/>
    </source>
</evidence>
<dbReference type="SUPFAM" id="SSF53383">
    <property type="entry name" value="PLP-dependent transferases"/>
    <property type="match status" value="1"/>
</dbReference>
<dbReference type="EMBL" id="JPQT01000041">
    <property type="protein sequence ID" value="KFE54974.1"/>
    <property type="molecule type" value="Genomic_DNA"/>
</dbReference>
<dbReference type="GO" id="GO:0005737">
    <property type="term" value="C:cytoplasm"/>
    <property type="evidence" value="ECO:0007669"/>
    <property type="project" value="UniProtKB-SubCell"/>
</dbReference>
<feature type="binding site" evidence="4">
    <location>
        <position position="283"/>
    </location>
    <ligand>
        <name>N(2)-acetyl-L-ornithine</name>
        <dbReference type="ChEBI" id="CHEBI:57805"/>
    </ligand>
</feature>
<dbReference type="CDD" id="cd00610">
    <property type="entry name" value="OAT_like"/>
    <property type="match status" value="1"/>
</dbReference>
<comment type="miscellaneous">
    <text evidence="4">May also have succinyldiaminopimelate aminotransferase activity, thus carrying out the corresponding step in lysine biosynthesis.</text>
</comment>
<dbReference type="Gene3D" id="3.90.1150.10">
    <property type="entry name" value="Aspartate Aminotransferase, domain 1"/>
    <property type="match status" value="1"/>
</dbReference>
<dbReference type="Pfam" id="PF00202">
    <property type="entry name" value="Aminotran_3"/>
    <property type="match status" value="1"/>
</dbReference>
<dbReference type="PANTHER" id="PTHR11986:SF113">
    <property type="entry name" value="SUCCINYLORNITHINE TRANSAMINASE"/>
    <property type="match status" value="1"/>
</dbReference>
<dbReference type="HAMAP" id="MF_01107">
    <property type="entry name" value="ArgD_aminotrans_3"/>
    <property type="match status" value="1"/>
</dbReference>
<comment type="catalytic activity">
    <reaction evidence="4">
        <text>N(2)-acetyl-L-ornithine + 2-oxoglutarate = N-acetyl-L-glutamate 5-semialdehyde + L-glutamate</text>
        <dbReference type="Rhea" id="RHEA:18049"/>
        <dbReference type="ChEBI" id="CHEBI:16810"/>
        <dbReference type="ChEBI" id="CHEBI:29123"/>
        <dbReference type="ChEBI" id="CHEBI:29985"/>
        <dbReference type="ChEBI" id="CHEBI:57805"/>
        <dbReference type="EC" id="2.6.1.11"/>
    </reaction>
</comment>
<dbReference type="AlphaFoldDB" id="A0A085VHR1"/>
<feature type="modified residue" description="N6-(pyridoxal phosphate)lysine" evidence="4">
    <location>
        <position position="255"/>
    </location>
</feature>
<dbReference type="NCBIfam" id="NF003468">
    <property type="entry name" value="PRK05093.1"/>
    <property type="match status" value="1"/>
</dbReference>
<dbReference type="InterPro" id="IPR015424">
    <property type="entry name" value="PyrdxlP-dep_Trfase"/>
</dbReference>
<keyword evidence="4" id="KW-0963">Cytoplasm</keyword>
<dbReference type="FunFam" id="3.40.640.10:FF:000004">
    <property type="entry name" value="Acetylornithine aminotransferase"/>
    <property type="match status" value="1"/>
</dbReference>
<dbReference type="InterPro" id="IPR015421">
    <property type="entry name" value="PyrdxlP-dep_Trfase_major"/>
</dbReference>
<dbReference type="EC" id="2.6.1.11" evidence="4"/>
<feature type="binding site" evidence="4">
    <location>
        <begin position="108"/>
        <end position="109"/>
    </location>
    <ligand>
        <name>pyridoxal 5'-phosphate</name>
        <dbReference type="ChEBI" id="CHEBI:597326"/>
    </ligand>
</feature>
<feature type="binding site" evidence="4">
    <location>
        <position position="144"/>
    </location>
    <ligand>
        <name>N(2)-acetyl-L-ornithine</name>
        <dbReference type="ChEBI" id="CHEBI:57805"/>
    </ligand>
</feature>
<dbReference type="InterPro" id="IPR017652">
    <property type="entry name" value="Ac/SucOrn_transaminase_bac"/>
</dbReference>
<feature type="binding site" evidence="4">
    <location>
        <begin position="226"/>
        <end position="229"/>
    </location>
    <ligand>
        <name>pyridoxal 5'-phosphate</name>
        <dbReference type="ChEBI" id="CHEBI:597326"/>
    </ligand>
</feature>
<dbReference type="Proteomes" id="UP000028643">
    <property type="component" value="Unassembled WGS sequence"/>
</dbReference>
<dbReference type="UniPathway" id="UPA00068">
    <property type="reaction ID" value="UER00109"/>
</dbReference>
<dbReference type="InterPro" id="IPR050103">
    <property type="entry name" value="Class-III_PLP-dep_AT"/>
</dbReference>
<evidence type="ECO:0000256" key="3">
    <source>
        <dbReference type="ARBA" id="ARBA00022898"/>
    </source>
</evidence>
<keyword evidence="4" id="KW-0055">Arginine biosynthesis</keyword>
<protein>
    <recommendedName>
        <fullName evidence="4">Acetylornithine aminotransferase</fullName>
        <shortName evidence="4">ACOAT</shortName>
        <ecNumber evidence="4">2.6.1.11</ecNumber>
    </recommendedName>
</protein>
<dbReference type="InterPro" id="IPR015422">
    <property type="entry name" value="PyrdxlP-dep_Trfase_small"/>
</dbReference>
<comment type="subcellular location">
    <subcellularLocation>
        <location evidence="4">Cytoplasm</location>
    </subcellularLocation>
</comment>
<name>A0A085VHR1_PSESX</name>
<accession>A0A085VHR1</accession>
<dbReference type="PIRSF" id="PIRSF000521">
    <property type="entry name" value="Transaminase_4ab_Lys_Orn"/>
    <property type="match status" value="1"/>
</dbReference>
<feature type="binding site" evidence="4">
    <location>
        <position position="284"/>
    </location>
    <ligand>
        <name>pyridoxal 5'-phosphate</name>
        <dbReference type="ChEBI" id="CHEBI:597326"/>
    </ligand>
</feature>
<evidence type="ECO:0000313" key="6">
    <source>
        <dbReference type="Proteomes" id="UP000028643"/>
    </source>
</evidence>
<dbReference type="InterPro" id="IPR005814">
    <property type="entry name" value="Aminotrans_3"/>
</dbReference>
<dbReference type="RefSeq" id="WP_047572119.1">
    <property type="nucleotide sequence ID" value="NZ_JPQT01000041.1"/>
</dbReference>
<comment type="similarity">
    <text evidence="4">Belongs to the class-III pyridoxal-phosphate-dependent aminotransferase family. ArgD subfamily.</text>
</comment>
<comment type="pathway">
    <text evidence="4">Amino-acid biosynthesis; L-arginine biosynthesis; N(2)-acetyl-L-ornithine from L-glutamate: step 4/4.</text>
</comment>
<gene>
    <name evidence="4 5" type="primary">argD</name>
    <name evidence="5" type="ORF">IV02_02825</name>
</gene>
<dbReference type="Gene3D" id="3.40.640.10">
    <property type="entry name" value="Type I PLP-dependent aspartate aminotransferase-like (Major domain)"/>
    <property type="match status" value="1"/>
</dbReference>
<reference evidence="5 6" key="1">
    <citation type="submission" date="2014-07" db="EMBL/GenBank/DDBJ databases">
        <title>Draft Genome Sequences of Environmental Pseudomonas syringae strains.</title>
        <authorList>
            <person name="Baltrus D.A."/>
            <person name="Berge O."/>
            <person name="Morris C."/>
        </authorList>
    </citation>
    <scope>NUCLEOTIDE SEQUENCE [LARGE SCALE GENOMIC DNA]</scope>
    <source>
        <strain evidence="5 6">CEB003</strain>
    </source>
</reference>
<keyword evidence="4" id="KW-0028">Amino-acid biosynthesis</keyword>
<keyword evidence="2 4" id="KW-0808">Transferase</keyword>
<comment type="cofactor">
    <cofactor evidence="4">
        <name>pyridoxal 5'-phosphate</name>
        <dbReference type="ChEBI" id="CHEBI:597326"/>
    </cofactor>
    <text evidence="4">Binds 1 pyridoxal phosphate per subunit.</text>
</comment>
<evidence type="ECO:0000256" key="2">
    <source>
        <dbReference type="ARBA" id="ARBA00022679"/>
    </source>
</evidence>
<evidence type="ECO:0000256" key="1">
    <source>
        <dbReference type="ARBA" id="ARBA00022576"/>
    </source>
</evidence>
<sequence length="406" mass="43585">MSVEQAAVNRADFDQVMVPNYAPAGFIPVRGAGSRVWDQSGRELVDFSGGIAVNVLGHCHPALVGALTEQGNQLWHVSNVFTNEPALRLAKKLVDATFAERVFFCNSGAEANEAAFKLARRVSHDLYGPEKYEIVAALNSFHGRTLFTVSVGGQAKYSDGFGPKITGISHIPYNDLDALKAAVTDKTCAVVLEPIQGEGGVMPADLEFLQGARQLCDEHNALLVFDEVQSGMGRSGHLFAYMHYGVIPDILSSAKSLGGGFPMAAMLTTEKLAKHLSVGVHGTTYGGNPLACAVGNAVMDVVHTQEVRDGVKARHLKFKARLEQIGEKYGVFSQVRGLGLLIGCVLTDAWKGKAKDFFNAAEHEGVMVLQAGPDVMRFAPSLVIEDADIDEGLDRFERAVAKLTQA</sequence>
<dbReference type="PROSITE" id="PS00600">
    <property type="entry name" value="AA_TRANSFER_CLASS_3"/>
    <property type="match status" value="1"/>
</dbReference>
<keyword evidence="3 4" id="KW-0663">Pyridoxal phosphate</keyword>
<proteinExistence type="inferred from homology"/>
<dbReference type="GO" id="GO:0003992">
    <property type="term" value="F:N2-acetyl-L-ornithine:2-oxoglutarate 5-aminotransferase activity"/>
    <property type="evidence" value="ECO:0007669"/>
    <property type="project" value="UniProtKB-UniRule"/>
</dbReference>
<feature type="binding site" evidence="4">
    <location>
        <position position="141"/>
    </location>
    <ligand>
        <name>pyridoxal 5'-phosphate</name>
        <dbReference type="ChEBI" id="CHEBI:597326"/>
    </ligand>
</feature>
<comment type="subunit">
    <text evidence="4">Homodimer.</text>
</comment>
<dbReference type="InterPro" id="IPR004636">
    <property type="entry name" value="AcOrn/SuccOrn_fam"/>
</dbReference>
<comment type="caution">
    <text evidence="5">The sequence shown here is derived from an EMBL/GenBank/DDBJ whole genome shotgun (WGS) entry which is preliminary data.</text>
</comment>
<dbReference type="GO" id="GO:0030170">
    <property type="term" value="F:pyridoxal phosphate binding"/>
    <property type="evidence" value="ECO:0007669"/>
    <property type="project" value="InterPro"/>
</dbReference>
<dbReference type="GO" id="GO:0006526">
    <property type="term" value="P:L-arginine biosynthetic process"/>
    <property type="evidence" value="ECO:0007669"/>
    <property type="project" value="UniProtKB-UniRule"/>
</dbReference>
<dbReference type="NCBIfam" id="TIGR00707">
    <property type="entry name" value="argD"/>
    <property type="match status" value="1"/>
</dbReference>
<dbReference type="PANTHER" id="PTHR11986">
    <property type="entry name" value="AMINOTRANSFERASE CLASS III"/>
    <property type="match status" value="1"/>
</dbReference>
<dbReference type="NCBIfam" id="NF009047">
    <property type="entry name" value="PRK12381.1"/>
    <property type="match status" value="1"/>
</dbReference>
<dbReference type="NCBIfam" id="TIGR03246">
    <property type="entry name" value="arg_catab_astC"/>
    <property type="match status" value="1"/>
</dbReference>
<keyword evidence="1 4" id="KW-0032">Aminotransferase</keyword>
<dbReference type="GO" id="GO:0042802">
    <property type="term" value="F:identical protein binding"/>
    <property type="evidence" value="ECO:0007669"/>
    <property type="project" value="TreeGrafter"/>
</dbReference>